<dbReference type="Proteomes" id="UP000199440">
    <property type="component" value="Unassembled WGS sequence"/>
</dbReference>
<evidence type="ECO:0000313" key="2">
    <source>
        <dbReference type="Proteomes" id="UP000199440"/>
    </source>
</evidence>
<organism evidence="1 2">
    <name type="scientific">Kriegella aquimaris</name>
    <dbReference type="NCBI Taxonomy" id="192904"/>
    <lineage>
        <taxon>Bacteria</taxon>
        <taxon>Pseudomonadati</taxon>
        <taxon>Bacteroidota</taxon>
        <taxon>Flavobacteriia</taxon>
        <taxon>Flavobacteriales</taxon>
        <taxon>Flavobacteriaceae</taxon>
        <taxon>Kriegella</taxon>
    </lineage>
</organism>
<sequence>MFNLNIVMTNLAIASFNQWCPKGIISVLDNSFLQMSQAVNHAIILEKELKFSIGV</sequence>
<evidence type="ECO:0000313" key="1">
    <source>
        <dbReference type="EMBL" id="SDL64607.1"/>
    </source>
</evidence>
<proteinExistence type="predicted"/>
<name>A0A1G9LS50_9FLAO</name>
<protein>
    <submittedName>
        <fullName evidence="1">Uncharacterized protein</fullName>
    </submittedName>
</protein>
<keyword evidence="2" id="KW-1185">Reference proteome</keyword>
<gene>
    <name evidence="1" type="ORF">SAMN04488514_102202</name>
</gene>
<dbReference type="STRING" id="192904.SAMN04488514_102202"/>
<dbReference type="AlphaFoldDB" id="A0A1G9LS50"/>
<dbReference type="EMBL" id="FNGV01000002">
    <property type="protein sequence ID" value="SDL64607.1"/>
    <property type="molecule type" value="Genomic_DNA"/>
</dbReference>
<accession>A0A1G9LS50</accession>
<reference evidence="1 2" key="1">
    <citation type="submission" date="2016-10" db="EMBL/GenBank/DDBJ databases">
        <authorList>
            <person name="de Groot N.N."/>
        </authorList>
    </citation>
    <scope>NUCLEOTIDE SEQUENCE [LARGE SCALE GENOMIC DNA]</scope>
    <source>
        <strain evidence="1 2">DSM 19886</strain>
    </source>
</reference>